<protein>
    <submittedName>
        <fullName evidence="2">Uncharacterized protein</fullName>
    </submittedName>
</protein>
<keyword evidence="1" id="KW-0472">Membrane</keyword>
<feature type="transmembrane region" description="Helical" evidence="1">
    <location>
        <begin position="140"/>
        <end position="162"/>
    </location>
</feature>
<keyword evidence="3" id="KW-1185">Reference proteome</keyword>
<dbReference type="EMBL" id="JACCFW010000001">
    <property type="protein sequence ID" value="NYJ73358.1"/>
    <property type="molecule type" value="Genomic_DNA"/>
</dbReference>
<dbReference type="Proteomes" id="UP000571817">
    <property type="component" value="Unassembled WGS sequence"/>
</dbReference>
<reference evidence="2 3" key="1">
    <citation type="submission" date="2020-07" db="EMBL/GenBank/DDBJ databases">
        <title>Sequencing the genomes of 1000 actinobacteria strains.</title>
        <authorList>
            <person name="Klenk H.-P."/>
        </authorList>
    </citation>
    <scope>NUCLEOTIDE SEQUENCE [LARGE SCALE GENOMIC DNA]</scope>
    <source>
        <strain evidence="2 3">DSM 29531</strain>
    </source>
</reference>
<feature type="transmembrane region" description="Helical" evidence="1">
    <location>
        <begin position="102"/>
        <end position="128"/>
    </location>
</feature>
<feature type="transmembrane region" description="Helical" evidence="1">
    <location>
        <begin position="253"/>
        <end position="277"/>
    </location>
</feature>
<keyword evidence="1" id="KW-0812">Transmembrane</keyword>
<evidence type="ECO:0000256" key="1">
    <source>
        <dbReference type="SAM" id="Phobius"/>
    </source>
</evidence>
<feature type="transmembrane region" description="Helical" evidence="1">
    <location>
        <begin position="71"/>
        <end position="90"/>
    </location>
</feature>
<keyword evidence="1" id="KW-1133">Transmembrane helix</keyword>
<gene>
    <name evidence="2" type="ORF">HNR15_000321</name>
</gene>
<name>A0A853D8Q7_9MICO</name>
<organism evidence="2 3">
    <name type="scientific">Allobranchiibius huperziae</name>
    <dbReference type="NCBI Taxonomy" id="1874116"/>
    <lineage>
        <taxon>Bacteria</taxon>
        <taxon>Bacillati</taxon>
        <taxon>Actinomycetota</taxon>
        <taxon>Actinomycetes</taxon>
        <taxon>Micrococcales</taxon>
        <taxon>Dermacoccaceae</taxon>
        <taxon>Allobranchiibius</taxon>
    </lineage>
</organism>
<feature type="transmembrane region" description="Helical" evidence="1">
    <location>
        <begin position="168"/>
        <end position="187"/>
    </location>
</feature>
<accession>A0A853D8Q7</accession>
<evidence type="ECO:0000313" key="3">
    <source>
        <dbReference type="Proteomes" id="UP000571817"/>
    </source>
</evidence>
<evidence type="ECO:0000313" key="2">
    <source>
        <dbReference type="EMBL" id="NYJ73358.1"/>
    </source>
</evidence>
<dbReference type="RefSeq" id="WP_179478569.1">
    <property type="nucleotide sequence ID" value="NZ_JACCFW010000001.1"/>
</dbReference>
<sequence length="284" mass="28872">MSSVEDYLDELRRLLRVRGSVRRRLLAECRDHLEDSAAAVGPTEAVRRFGDAAEIAASLDAEVATRRAQRATLASAVGVIAVGGSTLVVLNSTTAATTGSIGWAVTFFAAAQVAIVSLVLAVVQAGALRGRPASAGEVSLLCARNGCALLAAAVTLFAAAGAVPGRGAAVLILGGPVLAALAAASVLRARSVIRGYRRPGDRPVRSPLADLGALTHLSLPEVGPGRLLVSTALVAAAAAFARDRAEHSAVPAALTTAGVEIMLVVLGMALLGPALGLRARWHHL</sequence>
<dbReference type="Pfam" id="PF22564">
    <property type="entry name" value="HAAS"/>
    <property type="match status" value="1"/>
</dbReference>
<dbReference type="AlphaFoldDB" id="A0A853D8Q7"/>
<comment type="caution">
    <text evidence="2">The sequence shown here is derived from an EMBL/GenBank/DDBJ whole genome shotgun (WGS) entry which is preliminary data.</text>
</comment>
<proteinExistence type="predicted"/>